<dbReference type="InterPro" id="IPR050471">
    <property type="entry name" value="AB_hydrolase"/>
</dbReference>
<dbReference type="InterPro" id="IPR000073">
    <property type="entry name" value="AB_hydrolase_1"/>
</dbReference>
<feature type="domain" description="AB hydrolase-1" evidence="1">
    <location>
        <begin position="27"/>
        <end position="275"/>
    </location>
</feature>
<protein>
    <submittedName>
        <fullName evidence="2">Carboxyl esterase, a/b hydrolase</fullName>
    </submittedName>
</protein>
<reference evidence="2" key="1">
    <citation type="submission" date="2015-10" db="EMBL/GenBank/DDBJ databases">
        <authorList>
            <person name="Gilbert D.G."/>
        </authorList>
    </citation>
    <scope>NUCLEOTIDE SEQUENCE</scope>
</reference>
<dbReference type="PANTHER" id="PTHR43433">
    <property type="entry name" value="HYDROLASE, ALPHA/BETA FOLD FAMILY PROTEIN"/>
    <property type="match status" value="1"/>
</dbReference>
<dbReference type="InterPro" id="IPR029058">
    <property type="entry name" value="AB_hydrolase_fold"/>
</dbReference>
<name>A0A160TS66_9ZZZZ</name>
<dbReference type="SUPFAM" id="SSF53474">
    <property type="entry name" value="alpha/beta-Hydrolases"/>
    <property type="match status" value="1"/>
</dbReference>
<evidence type="ECO:0000313" key="2">
    <source>
        <dbReference type="EMBL" id="CUS52129.1"/>
    </source>
</evidence>
<dbReference type="PANTHER" id="PTHR43433:SF5">
    <property type="entry name" value="AB HYDROLASE-1 DOMAIN-CONTAINING PROTEIN"/>
    <property type="match status" value="1"/>
</dbReference>
<dbReference type="GO" id="GO:0004806">
    <property type="term" value="F:triacylglycerol lipase activity"/>
    <property type="evidence" value="ECO:0007669"/>
    <property type="project" value="TreeGrafter"/>
</dbReference>
<proteinExistence type="predicted"/>
<accession>A0A160TS66</accession>
<gene>
    <name evidence="2" type="ORF">MGWOODY_XGa1115</name>
</gene>
<keyword evidence="2" id="KW-0378">Hydrolase</keyword>
<dbReference type="Pfam" id="PF00561">
    <property type="entry name" value="Abhydrolase_1"/>
    <property type="match status" value="1"/>
</dbReference>
<dbReference type="Gene3D" id="3.40.50.1820">
    <property type="entry name" value="alpha/beta hydrolase"/>
    <property type="match status" value="1"/>
</dbReference>
<dbReference type="GO" id="GO:0046503">
    <property type="term" value="P:glycerolipid catabolic process"/>
    <property type="evidence" value="ECO:0007669"/>
    <property type="project" value="TreeGrafter"/>
</dbReference>
<organism evidence="2">
    <name type="scientific">hydrothermal vent metagenome</name>
    <dbReference type="NCBI Taxonomy" id="652676"/>
    <lineage>
        <taxon>unclassified sequences</taxon>
        <taxon>metagenomes</taxon>
        <taxon>ecological metagenomes</taxon>
    </lineage>
</organism>
<dbReference type="EMBL" id="CZRL01000077">
    <property type="protein sequence ID" value="CUS52129.1"/>
    <property type="molecule type" value="Genomic_DNA"/>
</dbReference>
<sequence length="301" mass="32355">MNIKAGTAYNAGTNIYYEVLGNPAHETLLLISGLGSQLVYWTDELCQVFVDRHFQVVRFDNRDVGLSSKTSGPAQPVSEILRSEGVNAPYSLSDMAADTIGILDALEIETAHMMGVSLGGMIAQTLAIEFPQRVRSLVSIMSAPRPRMAISGDDISAEAVSKSLTLDLNNPETYVDLQVEGYRATSGPHFDDAYIRQILQCSFNRCYHPAGWSFQMAAARASGDRLSGLSRLTLPSLIIHGAADPLIPVSSGQATAAAIPNARLMIIEDMGHCLLAPHWAPVADAVAELAKNARHPPLPTT</sequence>
<evidence type="ECO:0000259" key="1">
    <source>
        <dbReference type="Pfam" id="PF00561"/>
    </source>
</evidence>
<dbReference type="AlphaFoldDB" id="A0A160TS66"/>